<dbReference type="EMBL" id="AMZH03002090">
    <property type="protein sequence ID" value="RRT76817.1"/>
    <property type="molecule type" value="Genomic_DNA"/>
</dbReference>
<protein>
    <submittedName>
        <fullName evidence="1">Uncharacterized protein</fullName>
    </submittedName>
</protein>
<accession>A0A427AKL8</accession>
<gene>
    <name evidence="1" type="ORF">B296_00023484</name>
</gene>
<proteinExistence type="predicted"/>
<sequence length="111" mass="13434">MEVILPLEVVYPTFRVESYEESESSNRLRENLNLLEKRRAEAHLWALTYRKVVTRLYDQREKLAPNWEGPYQVTGTFREGTYTLTMMDGKQLLRMWHISNLQKFMYREKSK</sequence>
<name>A0A427AKL8_ENSVE</name>
<reference evidence="1 2" key="1">
    <citation type="journal article" date="2014" name="Agronomy (Basel)">
        <title>A Draft Genome Sequence for Ensete ventricosum, the Drought-Tolerant Tree Against Hunger.</title>
        <authorList>
            <person name="Harrison J."/>
            <person name="Moore K.A."/>
            <person name="Paszkiewicz K."/>
            <person name="Jones T."/>
            <person name="Grant M."/>
            <person name="Ambacheew D."/>
            <person name="Muzemil S."/>
            <person name="Studholme D.J."/>
        </authorList>
    </citation>
    <scope>NUCLEOTIDE SEQUENCE [LARGE SCALE GENOMIC DNA]</scope>
</reference>
<organism evidence="1 2">
    <name type="scientific">Ensete ventricosum</name>
    <name type="common">Abyssinian banana</name>
    <name type="synonym">Musa ensete</name>
    <dbReference type="NCBI Taxonomy" id="4639"/>
    <lineage>
        <taxon>Eukaryota</taxon>
        <taxon>Viridiplantae</taxon>
        <taxon>Streptophyta</taxon>
        <taxon>Embryophyta</taxon>
        <taxon>Tracheophyta</taxon>
        <taxon>Spermatophyta</taxon>
        <taxon>Magnoliopsida</taxon>
        <taxon>Liliopsida</taxon>
        <taxon>Zingiberales</taxon>
        <taxon>Musaceae</taxon>
        <taxon>Ensete</taxon>
    </lineage>
</organism>
<dbReference type="AlphaFoldDB" id="A0A427AKL8"/>
<evidence type="ECO:0000313" key="2">
    <source>
        <dbReference type="Proteomes" id="UP000287651"/>
    </source>
</evidence>
<comment type="caution">
    <text evidence="1">The sequence shown here is derived from an EMBL/GenBank/DDBJ whole genome shotgun (WGS) entry which is preliminary data.</text>
</comment>
<evidence type="ECO:0000313" key="1">
    <source>
        <dbReference type="EMBL" id="RRT76817.1"/>
    </source>
</evidence>
<dbReference type="Proteomes" id="UP000287651">
    <property type="component" value="Unassembled WGS sequence"/>
</dbReference>